<gene>
    <name evidence="2" type="ORF">HNP25_000381</name>
</gene>
<accession>A0A841EQN1</accession>
<keyword evidence="1" id="KW-0732">Signal</keyword>
<feature type="chain" id="PRO_5032415780" description="Outer membrane protein beta-barrel domain-containing protein" evidence="1">
    <location>
        <begin position="24"/>
        <end position="323"/>
    </location>
</feature>
<dbReference type="AlphaFoldDB" id="A0A841EQN1"/>
<dbReference type="RefSeq" id="WP_229202761.1">
    <property type="nucleotide sequence ID" value="NZ_JACHKT010000002.1"/>
</dbReference>
<dbReference type="Proteomes" id="UP000524404">
    <property type="component" value="Unassembled WGS sequence"/>
</dbReference>
<dbReference type="EMBL" id="JACHKT010000002">
    <property type="protein sequence ID" value="MBB6001741.1"/>
    <property type="molecule type" value="Genomic_DNA"/>
</dbReference>
<feature type="signal peptide" evidence="1">
    <location>
        <begin position="1"/>
        <end position="23"/>
    </location>
</feature>
<evidence type="ECO:0008006" key="4">
    <source>
        <dbReference type="Google" id="ProtNLM"/>
    </source>
</evidence>
<evidence type="ECO:0000256" key="1">
    <source>
        <dbReference type="SAM" id="SignalP"/>
    </source>
</evidence>
<keyword evidence="3" id="KW-1185">Reference proteome</keyword>
<name>A0A841EQN1_9BACT</name>
<reference evidence="2 3" key="1">
    <citation type="submission" date="2020-08" db="EMBL/GenBank/DDBJ databases">
        <title>Functional genomics of gut bacteria from endangered species of beetles.</title>
        <authorList>
            <person name="Carlos-Shanley C."/>
        </authorList>
    </citation>
    <scope>NUCLEOTIDE SEQUENCE [LARGE SCALE GENOMIC DNA]</scope>
    <source>
        <strain evidence="2 3">S00070</strain>
    </source>
</reference>
<evidence type="ECO:0000313" key="2">
    <source>
        <dbReference type="EMBL" id="MBB6001741.1"/>
    </source>
</evidence>
<protein>
    <recommendedName>
        <fullName evidence="4">Outer membrane protein beta-barrel domain-containing protein</fullName>
    </recommendedName>
</protein>
<evidence type="ECO:0000313" key="3">
    <source>
        <dbReference type="Proteomes" id="UP000524404"/>
    </source>
</evidence>
<comment type="caution">
    <text evidence="2">The sequence shown here is derived from an EMBL/GenBank/DDBJ whole genome shotgun (WGS) entry which is preliminary data.</text>
</comment>
<sequence>MLFQKNISFLSVLLLCFCSKSKAQTPSLSQLFYPNITLRAEFMPETSMSNGQKFGFNRSTALGIIPLSTEIQAGIGFGKKADIQAKHSLLVANLAQINTTIDGKDDPNGGYKTLGMTYVQLKASLREKLWVYAVGGGITQSNETFLNPQPYFYGGAARLRILGLKTQILYGTAIIYNQKFRIVPVFGFTKALGNDWKVSGILPFRASVGYKVNPWLHLDFNSVYDGYSAGYQEYTVSEKMIRRQNYQQVRFTLSGNAHVLNVFNLGLEGGLTGFRKVKTFNAANENLSTSSLPVAPYIGFSVRYITSKSKISSKFLKSTGIDF</sequence>
<organism evidence="2 3">
    <name type="scientific">Arcicella rosea</name>
    <dbReference type="NCBI Taxonomy" id="502909"/>
    <lineage>
        <taxon>Bacteria</taxon>
        <taxon>Pseudomonadati</taxon>
        <taxon>Bacteroidota</taxon>
        <taxon>Cytophagia</taxon>
        <taxon>Cytophagales</taxon>
        <taxon>Flectobacillaceae</taxon>
        <taxon>Arcicella</taxon>
    </lineage>
</organism>
<proteinExistence type="predicted"/>